<feature type="compositionally biased region" description="Polar residues" evidence="1">
    <location>
        <begin position="86"/>
        <end position="98"/>
    </location>
</feature>
<feature type="region of interest" description="Disordered" evidence="1">
    <location>
        <begin position="1"/>
        <end position="20"/>
    </location>
</feature>
<accession>X6P5H9</accession>
<evidence type="ECO:0000256" key="1">
    <source>
        <dbReference type="SAM" id="MobiDB-lite"/>
    </source>
</evidence>
<gene>
    <name evidence="2" type="ORF">RFI_03759</name>
</gene>
<feature type="compositionally biased region" description="Low complexity" evidence="1">
    <location>
        <begin position="1"/>
        <end position="16"/>
    </location>
</feature>
<dbReference type="EMBL" id="ASPP01003472">
    <property type="protein sequence ID" value="ETO33349.1"/>
    <property type="molecule type" value="Genomic_DNA"/>
</dbReference>
<reference evidence="2 3" key="1">
    <citation type="journal article" date="2013" name="Curr. Biol.">
        <title>The Genome of the Foraminiferan Reticulomyxa filosa.</title>
        <authorList>
            <person name="Glockner G."/>
            <person name="Hulsmann N."/>
            <person name="Schleicher M."/>
            <person name="Noegel A.A."/>
            <person name="Eichinger L."/>
            <person name="Gallinger C."/>
            <person name="Pawlowski J."/>
            <person name="Sierra R."/>
            <person name="Euteneuer U."/>
            <person name="Pillet L."/>
            <person name="Moustafa A."/>
            <person name="Platzer M."/>
            <person name="Groth M."/>
            <person name="Szafranski K."/>
            <person name="Schliwa M."/>
        </authorList>
    </citation>
    <scope>NUCLEOTIDE SEQUENCE [LARGE SCALE GENOMIC DNA]</scope>
</reference>
<evidence type="ECO:0000313" key="3">
    <source>
        <dbReference type="Proteomes" id="UP000023152"/>
    </source>
</evidence>
<organism evidence="2 3">
    <name type="scientific">Reticulomyxa filosa</name>
    <dbReference type="NCBI Taxonomy" id="46433"/>
    <lineage>
        <taxon>Eukaryota</taxon>
        <taxon>Sar</taxon>
        <taxon>Rhizaria</taxon>
        <taxon>Retaria</taxon>
        <taxon>Foraminifera</taxon>
        <taxon>Monothalamids</taxon>
        <taxon>Reticulomyxidae</taxon>
        <taxon>Reticulomyxa</taxon>
    </lineage>
</organism>
<protein>
    <submittedName>
        <fullName evidence="2">Uncharacterized protein</fullName>
    </submittedName>
</protein>
<evidence type="ECO:0000313" key="2">
    <source>
        <dbReference type="EMBL" id="ETO33349.1"/>
    </source>
</evidence>
<comment type="caution">
    <text evidence="2">The sequence shown here is derived from an EMBL/GenBank/DDBJ whole genome shotgun (WGS) entry which is preliminary data.</text>
</comment>
<dbReference type="AlphaFoldDB" id="X6P5H9"/>
<sequence length="185" mass="21114">NNENNENNEKNNAIENQTPTKNRDWIETYIPKDWSKADLLAKLGACQPIAVKMTPEGQNSQFQLVELRFDSQLKKDTALDLLNYVQRNGGNSNRSSGTLLKRGTNQEHRRAHNLEALQFDRPDVDNTPLQRQNSLRLREVGDSTESDNDNDNNGNDEGYANNIDSVIFMTGNPKDDDLWDDDDDY</sequence>
<name>X6P5H9_RETFI</name>
<keyword evidence="3" id="KW-1185">Reference proteome</keyword>
<feature type="region of interest" description="Disordered" evidence="1">
    <location>
        <begin position="86"/>
        <end position="106"/>
    </location>
</feature>
<dbReference type="Proteomes" id="UP000023152">
    <property type="component" value="Unassembled WGS sequence"/>
</dbReference>
<feature type="region of interest" description="Disordered" evidence="1">
    <location>
        <begin position="118"/>
        <end position="162"/>
    </location>
</feature>
<feature type="non-terminal residue" evidence="2">
    <location>
        <position position="1"/>
    </location>
</feature>
<proteinExistence type="predicted"/>